<feature type="disulfide bond" evidence="12">
    <location>
        <begin position="130"/>
        <end position="134"/>
    </location>
</feature>
<evidence type="ECO:0000256" key="12">
    <source>
        <dbReference type="PROSITE-ProRule" id="PRU00261"/>
    </source>
</evidence>
<organism evidence="17 18">
    <name type="scientific">Plectosphaerella plurivora</name>
    <dbReference type="NCBI Taxonomy" id="936078"/>
    <lineage>
        <taxon>Eukaryota</taxon>
        <taxon>Fungi</taxon>
        <taxon>Dikarya</taxon>
        <taxon>Ascomycota</taxon>
        <taxon>Pezizomycotina</taxon>
        <taxon>Sordariomycetes</taxon>
        <taxon>Hypocreomycetidae</taxon>
        <taxon>Glomerellales</taxon>
        <taxon>Plectosphaerellaceae</taxon>
        <taxon>Plectosphaerella</taxon>
    </lineage>
</organism>
<dbReference type="EMBL" id="JAGSXJ010000015">
    <property type="protein sequence ID" value="KAH6685473.1"/>
    <property type="molecule type" value="Genomic_DNA"/>
</dbReference>
<evidence type="ECO:0000256" key="4">
    <source>
        <dbReference type="ARBA" id="ARBA00012729"/>
    </source>
</evidence>
<name>A0A9P9A999_9PEZI</name>
<dbReference type="Proteomes" id="UP000770015">
    <property type="component" value="Unassembled WGS sequence"/>
</dbReference>
<keyword evidence="18" id="KW-1185">Reference proteome</keyword>
<feature type="disulfide bond" evidence="12">
    <location>
        <begin position="98"/>
        <end position="113"/>
    </location>
</feature>
<dbReference type="SUPFAM" id="SSF57016">
    <property type="entry name" value="Plant lectins/antimicrobial peptides"/>
    <property type="match status" value="1"/>
</dbReference>
<evidence type="ECO:0000256" key="2">
    <source>
        <dbReference type="ARBA" id="ARBA00004613"/>
    </source>
</evidence>
<keyword evidence="8" id="KW-0146">Chitin degradation</keyword>
<evidence type="ECO:0000256" key="5">
    <source>
        <dbReference type="ARBA" id="ARBA00022525"/>
    </source>
</evidence>
<dbReference type="GO" id="GO:0005576">
    <property type="term" value="C:extracellular region"/>
    <property type="evidence" value="ECO:0007669"/>
    <property type="project" value="UniProtKB-SubCell"/>
</dbReference>
<dbReference type="PROSITE" id="PS01095">
    <property type="entry name" value="GH18_1"/>
    <property type="match status" value="1"/>
</dbReference>
<evidence type="ECO:0000313" key="17">
    <source>
        <dbReference type="EMBL" id="KAH6685473.1"/>
    </source>
</evidence>
<reference evidence="17" key="1">
    <citation type="journal article" date="2021" name="Nat. Commun.">
        <title>Genetic determinants of endophytism in the Arabidopsis root mycobiome.</title>
        <authorList>
            <person name="Mesny F."/>
            <person name="Miyauchi S."/>
            <person name="Thiergart T."/>
            <person name="Pickel B."/>
            <person name="Atanasova L."/>
            <person name="Karlsson M."/>
            <person name="Huettel B."/>
            <person name="Barry K.W."/>
            <person name="Haridas S."/>
            <person name="Chen C."/>
            <person name="Bauer D."/>
            <person name="Andreopoulos W."/>
            <person name="Pangilinan J."/>
            <person name="LaButti K."/>
            <person name="Riley R."/>
            <person name="Lipzen A."/>
            <person name="Clum A."/>
            <person name="Drula E."/>
            <person name="Henrissat B."/>
            <person name="Kohler A."/>
            <person name="Grigoriev I.V."/>
            <person name="Martin F.M."/>
            <person name="Hacquard S."/>
        </authorList>
    </citation>
    <scope>NUCLEOTIDE SEQUENCE</scope>
    <source>
        <strain evidence="17">MPI-SDFR-AT-0117</strain>
    </source>
</reference>
<dbReference type="PROSITE" id="PS51910">
    <property type="entry name" value="GH18_2"/>
    <property type="match status" value="1"/>
</dbReference>
<evidence type="ECO:0000256" key="13">
    <source>
        <dbReference type="RuleBase" id="RU000489"/>
    </source>
</evidence>
<dbReference type="InterPro" id="IPR001002">
    <property type="entry name" value="Chitin-bd_1"/>
</dbReference>
<dbReference type="SMART" id="SM00636">
    <property type="entry name" value="Glyco_18"/>
    <property type="match status" value="1"/>
</dbReference>
<proteinExistence type="inferred from homology"/>
<keyword evidence="5" id="KW-0964">Secreted</keyword>
<dbReference type="AlphaFoldDB" id="A0A9P9A999"/>
<comment type="similarity">
    <text evidence="3">Belongs to the glycosyl hydrolase 18 family. Chitinase class V subfamily.</text>
</comment>
<dbReference type="EC" id="3.2.1.14" evidence="4"/>
<feature type="domain" description="Chitin-binding type-1" evidence="15">
    <location>
        <begin position="95"/>
        <end position="136"/>
    </location>
</feature>
<dbReference type="Pfam" id="PF00187">
    <property type="entry name" value="Chitin_bind_1"/>
    <property type="match status" value="1"/>
</dbReference>
<evidence type="ECO:0000256" key="1">
    <source>
        <dbReference type="ARBA" id="ARBA00000822"/>
    </source>
</evidence>
<feature type="signal peptide" evidence="14">
    <location>
        <begin position="1"/>
        <end position="22"/>
    </location>
</feature>
<comment type="subcellular location">
    <subcellularLocation>
        <location evidence="2">Secreted</location>
    </subcellularLocation>
</comment>
<dbReference type="InterPro" id="IPR036861">
    <property type="entry name" value="Endochitinase-like_sf"/>
</dbReference>
<dbReference type="PROSITE" id="PS50941">
    <property type="entry name" value="CHIT_BIND_I_2"/>
    <property type="match status" value="1"/>
</dbReference>
<dbReference type="SMART" id="SM00270">
    <property type="entry name" value="ChtBD1"/>
    <property type="match status" value="2"/>
</dbReference>
<evidence type="ECO:0000256" key="8">
    <source>
        <dbReference type="ARBA" id="ARBA00023024"/>
    </source>
</evidence>
<feature type="disulfide bond" evidence="12">
    <location>
        <begin position="112"/>
        <end position="126"/>
    </location>
</feature>
<dbReference type="CDD" id="cd00035">
    <property type="entry name" value="ChtBD1"/>
    <property type="match status" value="1"/>
</dbReference>
<dbReference type="InterPro" id="IPR001579">
    <property type="entry name" value="Glyco_hydro_18_chit_AS"/>
</dbReference>
<keyword evidence="10 13" id="KW-0326">Glycosidase</keyword>
<accession>A0A9P9A999</accession>
<dbReference type="GO" id="GO:0008061">
    <property type="term" value="F:chitin binding"/>
    <property type="evidence" value="ECO:0007669"/>
    <property type="project" value="UniProtKB-UniRule"/>
</dbReference>
<evidence type="ECO:0000259" key="16">
    <source>
        <dbReference type="PROSITE" id="PS51910"/>
    </source>
</evidence>
<feature type="disulfide bond" evidence="12">
    <location>
        <begin position="107"/>
        <end position="119"/>
    </location>
</feature>
<dbReference type="SUPFAM" id="SSF51445">
    <property type="entry name" value="(Trans)glycosidases"/>
    <property type="match status" value="1"/>
</dbReference>
<dbReference type="InterPro" id="IPR017853">
    <property type="entry name" value="GH"/>
</dbReference>
<dbReference type="PANTHER" id="PTHR11177:SF397">
    <property type="entry name" value="CHITINASE"/>
    <property type="match status" value="1"/>
</dbReference>
<evidence type="ECO:0000256" key="7">
    <source>
        <dbReference type="ARBA" id="ARBA00022801"/>
    </source>
</evidence>
<dbReference type="GO" id="GO:0000272">
    <property type="term" value="P:polysaccharide catabolic process"/>
    <property type="evidence" value="ECO:0007669"/>
    <property type="project" value="UniProtKB-KW"/>
</dbReference>
<dbReference type="OrthoDB" id="73875at2759"/>
<feature type="domain" description="GH18" evidence="16">
    <location>
        <begin position="149"/>
        <end position="494"/>
    </location>
</feature>
<dbReference type="PANTHER" id="PTHR11177">
    <property type="entry name" value="CHITINASE"/>
    <property type="match status" value="1"/>
</dbReference>
<keyword evidence="6 12" id="KW-0147">Chitin-binding</keyword>
<evidence type="ECO:0000256" key="14">
    <source>
        <dbReference type="SAM" id="SignalP"/>
    </source>
</evidence>
<dbReference type="Gene3D" id="3.30.60.10">
    <property type="entry name" value="Endochitinase-like"/>
    <property type="match status" value="1"/>
</dbReference>
<dbReference type="InterPro" id="IPR001223">
    <property type="entry name" value="Glyco_hydro18_cat"/>
</dbReference>
<evidence type="ECO:0000313" key="18">
    <source>
        <dbReference type="Proteomes" id="UP000770015"/>
    </source>
</evidence>
<keyword evidence="7 13" id="KW-0378">Hydrolase</keyword>
<keyword evidence="14" id="KW-0732">Signal</keyword>
<dbReference type="PROSITE" id="PS00026">
    <property type="entry name" value="CHIT_BIND_I_1"/>
    <property type="match status" value="1"/>
</dbReference>
<protein>
    <recommendedName>
        <fullName evidence="4">chitinase</fullName>
        <ecNumber evidence="4">3.2.1.14</ecNumber>
    </recommendedName>
</protein>
<gene>
    <name evidence="17" type="ORF">F5X68DRAFT_191970</name>
</gene>
<comment type="catalytic activity">
    <reaction evidence="1">
        <text>Random endo-hydrolysis of N-acetyl-beta-D-glucosaminide (1-&gt;4)-beta-linkages in chitin and chitodextrins.</text>
        <dbReference type="EC" id="3.2.1.14"/>
    </reaction>
</comment>
<keyword evidence="9" id="KW-0119">Carbohydrate metabolism</keyword>
<dbReference type="GO" id="GO:0006032">
    <property type="term" value="P:chitin catabolic process"/>
    <property type="evidence" value="ECO:0007669"/>
    <property type="project" value="UniProtKB-KW"/>
</dbReference>
<dbReference type="Gene3D" id="3.10.50.10">
    <property type="match status" value="1"/>
</dbReference>
<evidence type="ECO:0000256" key="6">
    <source>
        <dbReference type="ARBA" id="ARBA00022669"/>
    </source>
</evidence>
<evidence type="ECO:0000256" key="11">
    <source>
        <dbReference type="ARBA" id="ARBA00023326"/>
    </source>
</evidence>
<keyword evidence="12" id="KW-1015">Disulfide bond</keyword>
<evidence type="ECO:0000256" key="3">
    <source>
        <dbReference type="ARBA" id="ARBA00008682"/>
    </source>
</evidence>
<dbReference type="InterPro" id="IPR029070">
    <property type="entry name" value="Chitinase_insertion_sf"/>
</dbReference>
<evidence type="ECO:0000259" key="15">
    <source>
        <dbReference type="PROSITE" id="PS50941"/>
    </source>
</evidence>
<dbReference type="InterPro" id="IPR050314">
    <property type="entry name" value="Glycosyl_Hydrlase_18"/>
</dbReference>
<dbReference type="InterPro" id="IPR011583">
    <property type="entry name" value="Chitinase_II/V-like_cat"/>
</dbReference>
<keyword evidence="11" id="KW-0624">Polysaccharide degradation</keyword>
<evidence type="ECO:0000256" key="9">
    <source>
        <dbReference type="ARBA" id="ARBA00023277"/>
    </source>
</evidence>
<feature type="chain" id="PRO_5040414914" description="chitinase" evidence="14">
    <location>
        <begin position="23"/>
        <end position="1251"/>
    </location>
</feature>
<comment type="caution">
    <text evidence="17">The sequence shown here is derived from an EMBL/GenBank/DDBJ whole genome shotgun (WGS) entry which is preliminary data.</text>
</comment>
<evidence type="ECO:0000256" key="10">
    <source>
        <dbReference type="ARBA" id="ARBA00023295"/>
    </source>
</evidence>
<dbReference type="Pfam" id="PF00704">
    <property type="entry name" value="Glyco_hydro_18"/>
    <property type="match status" value="1"/>
</dbReference>
<sequence>MRGLASLLLAFAALCPLLPVSASPEIGLVELMDPNGTSASTPMHALFSRQRNEVIRCDKDTPCSNGDCCNGDSGYCGRRPEFCDESVCTSNCEAKPECGIRADKFDCPLNVCCSYWGNCGSTEDFCNERCQSNCARPPSTGHSQGDVRNLVIGYYESWTLAEDGCRVMKLSDIPVSSLTHINVAFGYIKPNSYIVHPMEPATDEIFRDLTGLKRKAPGLKVWLSLGGWTFSDNGTDTQPVFADLSSTPQKRAKFIGELIKFMRYWGFDGVDIDWEYPGAPDRGGNEWVDTANYVSLLADMRAQFDSEPEGWGISFAAPTSYWYLRWFDIEGMIPYVNWINLMSYDLHGSWDTEDSYVGNYLNSHTNLTEIKDALDLLWRNNVPASMVNLGIGFYGRSFQLDDVSCSLPGCKQRGPAEAGPCTGQAGVLSYGEIMALIKVFNLNVIHDEWIAFDDPETLQQKVSFANDNGLGGVMIWAIDLDDKENSALDALLQPEGLGKFARQNGVNSELGDWTRQSAQCELGPCSERPSCPRANYFKHGHDIGCPKEGERRNICCDRTAFPDVESCAWHDGEADVFDWLGFGPGFVCNSASCPSGTVLMVENDRFWVENPGDEQDGDARDFWSGNIDFPSTEEANAMCGSGKYYMGFVGGSCEIWNDEFQPVCCPSETPQDACYFPEDNEENRCKDIQSCGTGETAVEGGPFTIPNGWNCYGYAGEGVLFNSKPICCDIDKLEIETKTVPVPLEWLFPDADEIPESHEEKFNLQVQTGDGDSGAADENAFGFVVMSGPKQDLISIDKRDGSHWELLGCERHEGRQTVRAVCTDTSEGGNCGDIFLGQVAETVVEMPPHCGAGRYAVAVSMEPSANQTLTPDVVVKLGRRRTVSPRLYDFTFDYDFKPIQARDSSDVLLRIDYASEPGYWASVVNSRPDKRKRSLEEMHHEVRTQHGGSWPSFLHETFRVEKRETPDHELDQFHKRWFSNDVGKWLDRIREVDIEFEAVEHRIHENYRWNIFDESISCTNYRATMQSWIDLDLDVQITTTISLIGDLANPKTWDQSGLLFRTKGDIVTQLNLEVNADLFFTTGPIELFGAQNFGLTFSVPGLVTIGPNMRIIGQISGLASLHLDASVKLDVVKWDYTQRYPIEGGGNTVKDATIVDDEGDEPEVGATGPTSLQPEFFADVTARGSLTVSVTPRIEFGIVFHHEAIPDSVVAMALLNEMTLYGDAGVGTNQAPFVCYGVEGRSNLYASVQAP</sequence>
<dbReference type="InterPro" id="IPR018371">
    <property type="entry name" value="Chitin-binding_1_CS"/>
</dbReference>
<dbReference type="Gene3D" id="3.20.20.80">
    <property type="entry name" value="Glycosidases"/>
    <property type="match status" value="1"/>
</dbReference>
<dbReference type="GO" id="GO:0008843">
    <property type="term" value="F:endochitinase activity"/>
    <property type="evidence" value="ECO:0007669"/>
    <property type="project" value="UniProtKB-EC"/>
</dbReference>
<dbReference type="SUPFAM" id="SSF54556">
    <property type="entry name" value="Chitinase insertion domain"/>
    <property type="match status" value="1"/>
</dbReference>